<feature type="domain" description="RanBP2-type" evidence="6">
    <location>
        <begin position="5"/>
        <end position="34"/>
    </location>
</feature>
<dbReference type="GO" id="GO:0008270">
    <property type="term" value="F:zinc ion binding"/>
    <property type="evidence" value="ECO:0007669"/>
    <property type="project" value="UniProtKB-KW"/>
</dbReference>
<evidence type="ECO:0000256" key="2">
    <source>
        <dbReference type="ARBA" id="ARBA00022771"/>
    </source>
</evidence>
<dbReference type="AlphaFoldDB" id="A0AAW1KNN0"/>
<dbReference type="InterPro" id="IPR036443">
    <property type="entry name" value="Znf_RanBP2_sf"/>
</dbReference>
<dbReference type="SUPFAM" id="SSF90209">
    <property type="entry name" value="Ran binding protein zinc finger-like"/>
    <property type="match status" value="2"/>
</dbReference>
<keyword evidence="8" id="KW-1185">Reference proteome</keyword>
<dbReference type="EMBL" id="JASPKY010000184">
    <property type="protein sequence ID" value="KAK9722839.1"/>
    <property type="molecule type" value="Genomic_DNA"/>
</dbReference>
<feature type="domain" description="RanBP2-type" evidence="6">
    <location>
        <begin position="63"/>
        <end position="94"/>
    </location>
</feature>
<evidence type="ECO:0000256" key="4">
    <source>
        <dbReference type="PROSITE-ProRule" id="PRU00322"/>
    </source>
</evidence>
<dbReference type="SMART" id="SM00547">
    <property type="entry name" value="ZnF_RBZ"/>
    <property type="match status" value="2"/>
</dbReference>
<evidence type="ECO:0000313" key="8">
    <source>
        <dbReference type="Proteomes" id="UP001458880"/>
    </source>
</evidence>
<evidence type="ECO:0000313" key="7">
    <source>
        <dbReference type="EMBL" id="KAK9722839.1"/>
    </source>
</evidence>
<dbReference type="Proteomes" id="UP001458880">
    <property type="component" value="Unassembled WGS sequence"/>
</dbReference>
<accession>A0AAW1KNN0</accession>
<evidence type="ECO:0000256" key="5">
    <source>
        <dbReference type="SAM" id="MobiDB-lite"/>
    </source>
</evidence>
<reference evidence="7 8" key="1">
    <citation type="journal article" date="2024" name="BMC Genomics">
        <title>De novo assembly and annotation of Popillia japonica's genome with initial clues to its potential as an invasive pest.</title>
        <authorList>
            <person name="Cucini C."/>
            <person name="Boschi S."/>
            <person name="Funari R."/>
            <person name="Cardaioli E."/>
            <person name="Iannotti N."/>
            <person name="Marturano G."/>
            <person name="Paoli F."/>
            <person name="Bruttini M."/>
            <person name="Carapelli A."/>
            <person name="Frati F."/>
            <person name="Nardi F."/>
        </authorList>
    </citation>
    <scope>NUCLEOTIDE SEQUENCE [LARGE SCALE GENOMIC DNA]</scope>
    <source>
        <strain evidence="7">DMR45628</strain>
    </source>
</reference>
<keyword evidence="2 4" id="KW-0863">Zinc-finger</keyword>
<comment type="caution">
    <text evidence="7">The sequence shown here is derived from an EMBL/GenBank/DDBJ whole genome shotgun (WGS) entry which is preliminary data.</text>
</comment>
<keyword evidence="1" id="KW-0479">Metal-binding</keyword>
<dbReference type="PROSITE" id="PS01358">
    <property type="entry name" value="ZF_RANBP2_1"/>
    <property type="match status" value="2"/>
</dbReference>
<dbReference type="PROSITE" id="PS50199">
    <property type="entry name" value="ZF_RANBP2_2"/>
    <property type="match status" value="2"/>
</dbReference>
<keyword evidence="3" id="KW-0862">Zinc</keyword>
<evidence type="ECO:0000256" key="3">
    <source>
        <dbReference type="ARBA" id="ARBA00022833"/>
    </source>
</evidence>
<sequence>MSDSAEQKWICEYCTYANYPSSIKCTMCRGPKPYASENIYKLNDEKISNTNIIGSASGPCENKIGRNRWGCEVCTYINSSKENLCVQCGAPAPISVNNIHEHIQPLRISQHSDIAQSLSRSRNNSPPATITNIENSRRTTQTKWNCPVCSKQ</sequence>
<name>A0AAW1KNN0_POPJA</name>
<evidence type="ECO:0000256" key="1">
    <source>
        <dbReference type="ARBA" id="ARBA00022723"/>
    </source>
</evidence>
<proteinExistence type="predicted"/>
<evidence type="ECO:0000259" key="6">
    <source>
        <dbReference type="PROSITE" id="PS50199"/>
    </source>
</evidence>
<dbReference type="Pfam" id="PF00641">
    <property type="entry name" value="Zn_ribbon_RanBP"/>
    <property type="match status" value="2"/>
</dbReference>
<feature type="region of interest" description="Disordered" evidence="5">
    <location>
        <begin position="114"/>
        <end position="136"/>
    </location>
</feature>
<organism evidence="7 8">
    <name type="scientific">Popillia japonica</name>
    <name type="common">Japanese beetle</name>
    <dbReference type="NCBI Taxonomy" id="7064"/>
    <lineage>
        <taxon>Eukaryota</taxon>
        <taxon>Metazoa</taxon>
        <taxon>Ecdysozoa</taxon>
        <taxon>Arthropoda</taxon>
        <taxon>Hexapoda</taxon>
        <taxon>Insecta</taxon>
        <taxon>Pterygota</taxon>
        <taxon>Neoptera</taxon>
        <taxon>Endopterygota</taxon>
        <taxon>Coleoptera</taxon>
        <taxon>Polyphaga</taxon>
        <taxon>Scarabaeiformia</taxon>
        <taxon>Scarabaeidae</taxon>
        <taxon>Rutelinae</taxon>
        <taxon>Popillia</taxon>
    </lineage>
</organism>
<dbReference type="InterPro" id="IPR001876">
    <property type="entry name" value="Znf_RanBP2"/>
</dbReference>
<gene>
    <name evidence="7" type="ORF">QE152_g19477</name>
</gene>
<protein>
    <submittedName>
        <fullName evidence="7">Zn-finger in Ran binding protein</fullName>
    </submittedName>
</protein>
<dbReference type="Gene3D" id="4.10.1060.10">
    <property type="entry name" value="Zinc finger, RanBP2-type"/>
    <property type="match status" value="2"/>
</dbReference>